<gene>
    <name evidence="3" type="ORF">JOF53_007363</name>
</gene>
<evidence type="ECO:0000256" key="1">
    <source>
        <dbReference type="SAM" id="MobiDB-lite"/>
    </source>
</evidence>
<dbReference type="SUPFAM" id="SSF48264">
    <property type="entry name" value="Cytochrome P450"/>
    <property type="match status" value="1"/>
</dbReference>
<keyword evidence="4" id="KW-1185">Reference proteome</keyword>
<dbReference type="EMBL" id="JAGIOO010000001">
    <property type="protein sequence ID" value="MBP2478491.1"/>
    <property type="molecule type" value="Genomic_DNA"/>
</dbReference>
<evidence type="ECO:0000313" key="3">
    <source>
        <dbReference type="EMBL" id="MBP2478491.1"/>
    </source>
</evidence>
<sequence length="140" mass="14990">MSSCRTGLRCALQPEFRDGSLIAAKIREPGDDLISRLGRADLAGHEVESAELLLVAGGCETTAMLLPQAVRHLCAHPGQRAELLAVAAALVLLSCASGTPHFVAVRRSIRRPSHEREHEPDAPVIPVRRQRPAVGPGRKA</sequence>
<accession>A0ABS5APY1</accession>
<feature type="compositionally biased region" description="Basic and acidic residues" evidence="1">
    <location>
        <begin position="112"/>
        <end position="121"/>
    </location>
</feature>
<dbReference type="Gene3D" id="1.10.630.10">
    <property type="entry name" value="Cytochrome P450"/>
    <property type="match status" value="1"/>
</dbReference>
<dbReference type="InterPro" id="IPR036396">
    <property type="entry name" value="Cyt_P450_sf"/>
</dbReference>
<protein>
    <submittedName>
        <fullName evidence="3">Uncharacterized protein</fullName>
    </submittedName>
</protein>
<comment type="caution">
    <text evidence="3">The sequence shown here is derived from an EMBL/GenBank/DDBJ whole genome shotgun (WGS) entry which is preliminary data.</text>
</comment>
<reference evidence="3 4" key="1">
    <citation type="submission" date="2021-03" db="EMBL/GenBank/DDBJ databases">
        <title>Sequencing the genomes of 1000 actinobacteria strains.</title>
        <authorList>
            <person name="Klenk H.-P."/>
        </authorList>
    </citation>
    <scope>NUCLEOTIDE SEQUENCE [LARGE SCALE GENOMIC DNA]</scope>
    <source>
        <strain evidence="3 4">DSM 44580</strain>
    </source>
</reference>
<organism evidence="3 4">
    <name type="scientific">Crossiella equi</name>
    <dbReference type="NCBI Taxonomy" id="130796"/>
    <lineage>
        <taxon>Bacteria</taxon>
        <taxon>Bacillati</taxon>
        <taxon>Actinomycetota</taxon>
        <taxon>Actinomycetes</taxon>
        <taxon>Pseudonocardiales</taxon>
        <taxon>Pseudonocardiaceae</taxon>
        <taxon>Crossiella</taxon>
    </lineage>
</organism>
<feature type="transmembrane region" description="Helical" evidence="2">
    <location>
        <begin position="83"/>
        <end position="105"/>
    </location>
</feature>
<name>A0ABS5APY1_9PSEU</name>
<keyword evidence="2" id="KW-0812">Transmembrane</keyword>
<dbReference type="RefSeq" id="WP_086785022.1">
    <property type="nucleotide sequence ID" value="NZ_JAGIOO010000001.1"/>
</dbReference>
<feature type="region of interest" description="Disordered" evidence="1">
    <location>
        <begin position="111"/>
        <end position="140"/>
    </location>
</feature>
<evidence type="ECO:0000256" key="2">
    <source>
        <dbReference type="SAM" id="Phobius"/>
    </source>
</evidence>
<keyword evidence="2" id="KW-0472">Membrane</keyword>
<proteinExistence type="predicted"/>
<evidence type="ECO:0000313" key="4">
    <source>
        <dbReference type="Proteomes" id="UP001519363"/>
    </source>
</evidence>
<keyword evidence="2" id="KW-1133">Transmembrane helix</keyword>
<dbReference type="Proteomes" id="UP001519363">
    <property type="component" value="Unassembled WGS sequence"/>
</dbReference>